<feature type="signal peptide" evidence="1">
    <location>
        <begin position="1"/>
        <end position="25"/>
    </location>
</feature>
<sequence>MKFFASILTTILVMMVLTFSPVVKSADVGALLAGICDNVATDNKGRFRKKLKEAGVKLRNIYDGISCGGEPLVRYAIKSGATSTGEFIVKRLPASHFASSGDAEWAASNGFGDSPIVKAIAER</sequence>
<accession>A0ABU3R0X0</accession>
<comment type="caution">
    <text evidence="2">The sequence shown here is derived from an EMBL/GenBank/DDBJ whole genome shotgun (WGS) entry which is preliminary data.</text>
</comment>
<feature type="chain" id="PRO_5046550867" evidence="1">
    <location>
        <begin position="26"/>
        <end position="123"/>
    </location>
</feature>
<name>A0ABU3R0X0_9GAMM</name>
<dbReference type="Proteomes" id="UP001257914">
    <property type="component" value="Unassembled WGS sequence"/>
</dbReference>
<protein>
    <submittedName>
        <fullName evidence="2">DUF3718 domain-containing protein</fullName>
    </submittedName>
</protein>
<organism evidence="2 3">
    <name type="scientific">Psychrosphaera aquimarina</name>
    <dbReference type="NCBI Taxonomy" id="2044854"/>
    <lineage>
        <taxon>Bacteria</taxon>
        <taxon>Pseudomonadati</taxon>
        <taxon>Pseudomonadota</taxon>
        <taxon>Gammaproteobacteria</taxon>
        <taxon>Alteromonadales</taxon>
        <taxon>Pseudoalteromonadaceae</taxon>
        <taxon>Psychrosphaera</taxon>
    </lineage>
</organism>
<dbReference type="RefSeq" id="WP_252731588.1">
    <property type="nucleotide sequence ID" value="NZ_JAWCUA010000007.1"/>
</dbReference>
<dbReference type="EMBL" id="JAWCUA010000007">
    <property type="protein sequence ID" value="MDU0113331.1"/>
    <property type="molecule type" value="Genomic_DNA"/>
</dbReference>
<keyword evidence="3" id="KW-1185">Reference proteome</keyword>
<evidence type="ECO:0000256" key="1">
    <source>
        <dbReference type="SAM" id="SignalP"/>
    </source>
</evidence>
<evidence type="ECO:0000313" key="2">
    <source>
        <dbReference type="EMBL" id="MDU0113331.1"/>
    </source>
</evidence>
<keyword evidence="1" id="KW-0732">Signal</keyword>
<dbReference type="InterPro" id="IPR022193">
    <property type="entry name" value="DUF3718"/>
</dbReference>
<evidence type="ECO:0000313" key="3">
    <source>
        <dbReference type="Proteomes" id="UP001257914"/>
    </source>
</evidence>
<reference evidence="2 3" key="1">
    <citation type="submission" date="2023-10" db="EMBL/GenBank/DDBJ databases">
        <title>Psychrosphaera aquimaarina strain SW33 isolated from seawater.</title>
        <authorList>
            <person name="Bayburt H."/>
            <person name="Kim J.M."/>
            <person name="Choi B.J."/>
            <person name="Jeon C.O."/>
        </authorList>
    </citation>
    <scope>NUCLEOTIDE SEQUENCE [LARGE SCALE GENOMIC DNA]</scope>
    <source>
        <strain evidence="2 3">KCTC 52743</strain>
    </source>
</reference>
<proteinExistence type="predicted"/>
<dbReference type="Pfam" id="PF12514">
    <property type="entry name" value="DUF3718"/>
    <property type="match status" value="1"/>
</dbReference>
<gene>
    <name evidence="2" type="ORF">RT723_10055</name>
</gene>